<feature type="domain" description="Filamentous haemagglutinin FhaB/tRNA nuclease CdiA-like TPS" evidence="5">
    <location>
        <begin position="48"/>
        <end position="161"/>
    </location>
</feature>
<reference evidence="6" key="1">
    <citation type="submission" date="2020-03" db="EMBL/GenBank/DDBJ databases">
        <title>Genome assembly of Azotobacter chroococcum W5.</title>
        <authorList>
            <person name="Kannepalli A."/>
        </authorList>
    </citation>
    <scope>NUCLEOTIDE SEQUENCE</scope>
    <source>
        <strain evidence="6">W5</strain>
    </source>
</reference>
<dbReference type="EMBL" id="JAAPAP010000023">
    <property type="protein sequence ID" value="NHN79567.1"/>
    <property type="molecule type" value="Genomic_DNA"/>
</dbReference>
<dbReference type="Gene3D" id="2.160.20.110">
    <property type="match status" value="3"/>
</dbReference>
<dbReference type="Pfam" id="PF13018">
    <property type="entry name" value="ESPR"/>
    <property type="match status" value="1"/>
</dbReference>
<evidence type="ECO:0000256" key="3">
    <source>
        <dbReference type="ARBA" id="ARBA00022729"/>
    </source>
</evidence>
<feature type="region of interest" description="Disordered" evidence="4">
    <location>
        <begin position="1306"/>
        <end position="1408"/>
    </location>
</feature>
<dbReference type="Gene3D" id="2.160.20.10">
    <property type="entry name" value="Single-stranded right-handed beta-helix, Pectin lyase-like"/>
    <property type="match status" value="1"/>
</dbReference>
<dbReference type="InterPro" id="IPR024973">
    <property type="entry name" value="ESPR"/>
</dbReference>
<accession>A0AA44C9Z9</accession>
<evidence type="ECO:0000256" key="1">
    <source>
        <dbReference type="ARBA" id="ARBA00004613"/>
    </source>
</evidence>
<keyword evidence="2" id="KW-0964">Secreted</keyword>
<dbReference type="Proteomes" id="UP000736384">
    <property type="component" value="Unassembled WGS sequence"/>
</dbReference>
<dbReference type="PANTHER" id="PTHR12338">
    <property type="entry name" value="AUTOTRANSPORTER"/>
    <property type="match status" value="1"/>
</dbReference>
<protein>
    <submittedName>
        <fullName evidence="6">Filamentous hemagglutinin N-terminal domain-containing protein</fullName>
    </submittedName>
</protein>
<gene>
    <name evidence="6" type="ORF">HA520_20195</name>
</gene>
<comment type="caution">
    <text evidence="6">The sequence shown here is derived from an EMBL/GenBank/DDBJ whole genome shotgun (WGS) entry which is preliminary data.</text>
</comment>
<dbReference type="InterPro" id="IPR008638">
    <property type="entry name" value="FhaB/CdiA-like_TPS"/>
</dbReference>
<dbReference type="PANTHER" id="PTHR12338:SF8">
    <property type="entry name" value="HEME_HEMOPEXIN-BINDING PROTEIN"/>
    <property type="match status" value="1"/>
</dbReference>
<dbReference type="Pfam" id="PF05860">
    <property type="entry name" value="TPS"/>
    <property type="match status" value="1"/>
</dbReference>
<dbReference type="NCBIfam" id="TIGR01901">
    <property type="entry name" value="adhes_NPXG"/>
    <property type="match status" value="1"/>
</dbReference>
<comment type="subcellular location">
    <subcellularLocation>
        <location evidence="1">Secreted</location>
    </subcellularLocation>
</comment>
<evidence type="ECO:0000313" key="6">
    <source>
        <dbReference type="EMBL" id="NHN79567.1"/>
    </source>
</evidence>
<feature type="compositionally biased region" description="Gly residues" evidence="4">
    <location>
        <begin position="1306"/>
        <end position="1403"/>
    </location>
</feature>
<evidence type="ECO:0000259" key="5">
    <source>
        <dbReference type="SMART" id="SM00912"/>
    </source>
</evidence>
<dbReference type="InterPro" id="IPR012334">
    <property type="entry name" value="Pectin_lyas_fold"/>
</dbReference>
<keyword evidence="3" id="KW-0732">Signal</keyword>
<sequence length="1473" mass="144335">MNRIFNVIWSHTQSAWVVTSEHAAKRGKPGRLRLPTIVLCLSPLSLLAADLPEGGQVVLGNGSIGTPSGSNLQIQQNSSKMAINWQSFNIGADKSVTFQQPDSSAIALNRVIGSDGSAILGKLDANGQVFLINPNGILFGQGASVNVGGLVASTLDITNEDFEAGNYRFKGNGHHLGGVSNLGSITASDGGAVALLGGQVSNDGVIQAKLGTVALAAGDQITLDFAGDGLLNVQVDQAAADALARNGNLIKADGGTVLMTARSSDALLKTVVNNEGVIEAQTLGSRNGKIALLGDMDLGIVQVGGTLDASAPDGGDGGFIETSGATVQVADTAKVTTKASTGKTGTWRIDPSNFTIGAGSSPTGSNIGADTLSASLASTNVEIATGNGGAEPGDINVNAAVSWDAGTTLTLTAHNDININADITASGDSAGLALNHGSNATYHLLNGSSVTLSGSGASFSVNGDAYTVIQTLAALQGVGSSDLGGRYVLGNDIVASDTSLWNSGAGFEPIGNGSSPFSGVLDGLGHTISGLTINRSMTDSVGLFGATQDATIRQLGLTGATINGLNYVGSLVGQATSGTIEAVYATGSVSGYQYVGGLAGSNSGLIANSHSIGGVGGESFVGGLVGSNSGQLINTFALGSVIGTASSIGGLAGYNSGVLMGNFTVGDTTGNTNVGGLLGTNDSGIVAGNYSIGLVSGNTNVGGLVGSNIGGIVAANYSNAIVSGDTNVGGLVGLNFAGLVAGGGFGAATLDELASLFGLDSGVLLASGYSIGGLLETATSSGLTEFNDSTLFAGSYGLDSLVGISTLEDLQALVDSKLAAIGYSIADLGGLELLGGAFELDSSMLGDYADLLGSVSGNTNVGGLVGGNASGIVAGSHNFGNVYGYTNVGGLVGGNSGLVIGNSASGTVMGEEENTGGLVGYNAGSIKVNYATGDVAGKNRVGGLVGYNSGSIDTNYAAGNVAIGTALGGDAGGLVGANTGSIESSFATGNVSSASSRSGGLVGSNAGLIANTYASGSVSGTSEVGGLVGYNAGYIDTSYAIGNVAGTSGNIGALLGYNGGGIARSYWNATTAGSLPGIGGGNLSGASGLTDEQMMQMDSYADWSISDRGGSSAVWRIYEGHTTPLLRAFMTPLTITSDNVTITYDGTVWEGGSSYTTGSITPNFWHRSPRVNHSLIYGTINTSQPARNAGSYAIDGGLYSSQLGYDISYDPGTLTIEKALLILSASSDSKIYDGTTTSSGMVGVSGLATGDTLTATQEYDSAEVGERTLLVNEAAIEDGNGGNNYEVIRQSASGLILAATDNGGGTGGDGGSGGDGGTGGDGGSGGNGGTGGDGGSGGNGGTGGDGGSGGNGGTGGDGGSGGNDGTGGDGGSGGNDGTGGDGGSGGNDGTGGDGGSGGNGGNGNQRDEDTFVRLSPAYLASLATKEPCRTADQQLDVRQRYRCPVVKVSQDQAAIETAPYAIENGGLRLPEGI</sequence>
<dbReference type="SMART" id="SM00912">
    <property type="entry name" value="Haemagg_act"/>
    <property type="match status" value="1"/>
</dbReference>
<evidence type="ECO:0000256" key="4">
    <source>
        <dbReference type="SAM" id="MobiDB-lite"/>
    </source>
</evidence>
<dbReference type="GO" id="GO:0005576">
    <property type="term" value="C:extracellular region"/>
    <property type="evidence" value="ECO:0007669"/>
    <property type="project" value="UniProtKB-SubCell"/>
</dbReference>
<organism evidence="6 7">
    <name type="scientific">Azotobacter chroococcum</name>
    <dbReference type="NCBI Taxonomy" id="353"/>
    <lineage>
        <taxon>Bacteria</taxon>
        <taxon>Pseudomonadati</taxon>
        <taxon>Pseudomonadota</taxon>
        <taxon>Gammaproteobacteria</taxon>
        <taxon>Pseudomonadales</taxon>
        <taxon>Pseudomonadaceae</taxon>
        <taxon>Azotobacter</taxon>
    </lineage>
</organism>
<dbReference type="InterPro" id="IPR050909">
    <property type="entry name" value="Bact_Autotransporter_VF"/>
</dbReference>
<dbReference type="SUPFAM" id="SSF51126">
    <property type="entry name" value="Pectin lyase-like"/>
    <property type="match status" value="1"/>
</dbReference>
<proteinExistence type="predicted"/>
<evidence type="ECO:0000256" key="2">
    <source>
        <dbReference type="ARBA" id="ARBA00022525"/>
    </source>
</evidence>
<name>A0AA44C9Z9_9GAMM</name>
<dbReference type="InterPro" id="IPR011050">
    <property type="entry name" value="Pectin_lyase_fold/virulence"/>
</dbReference>
<dbReference type="RefSeq" id="WP_165893984.1">
    <property type="nucleotide sequence ID" value="NZ_JAAPAP010000023.1"/>
</dbReference>
<evidence type="ECO:0000313" key="7">
    <source>
        <dbReference type="Proteomes" id="UP000736384"/>
    </source>
</evidence>